<evidence type="ECO:0000313" key="3">
    <source>
        <dbReference type="Proteomes" id="UP000008021"/>
    </source>
</evidence>
<feature type="region of interest" description="Disordered" evidence="1">
    <location>
        <begin position="1"/>
        <end position="29"/>
    </location>
</feature>
<evidence type="ECO:0000256" key="1">
    <source>
        <dbReference type="SAM" id="MobiDB-lite"/>
    </source>
</evidence>
<keyword evidence="3" id="KW-1185">Reference proteome</keyword>
<dbReference type="EnsemblPlants" id="OMERI11G08290.1">
    <property type="protein sequence ID" value="OMERI11G08290.1"/>
    <property type="gene ID" value="OMERI11G08290"/>
</dbReference>
<reference evidence="2" key="2">
    <citation type="submission" date="2018-05" db="EMBL/GenBank/DDBJ databases">
        <title>OmerRS3 (Oryza meridionalis Reference Sequence Version 3).</title>
        <authorList>
            <person name="Zhang J."/>
            <person name="Kudrna D."/>
            <person name="Lee S."/>
            <person name="Talag J."/>
            <person name="Welchert J."/>
            <person name="Wing R.A."/>
        </authorList>
    </citation>
    <scope>NUCLEOTIDE SEQUENCE [LARGE SCALE GENOMIC DNA]</scope>
    <source>
        <strain evidence="2">cv. OR44</strain>
    </source>
</reference>
<organism evidence="2">
    <name type="scientific">Oryza meridionalis</name>
    <dbReference type="NCBI Taxonomy" id="40149"/>
    <lineage>
        <taxon>Eukaryota</taxon>
        <taxon>Viridiplantae</taxon>
        <taxon>Streptophyta</taxon>
        <taxon>Embryophyta</taxon>
        <taxon>Tracheophyta</taxon>
        <taxon>Spermatophyta</taxon>
        <taxon>Magnoliopsida</taxon>
        <taxon>Liliopsida</taxon>
        <taxon>Poales</taxon>
        <taxon>Poaceae</taxon>
        <taxon>BOP clade</taxon>
        <taxon>Oryzoideae</taxon>
        <taxon>Oryzeae</taxon>
        <taxon>Oryzinae</taxon>
        <taxon>Oryza</taxon>
    </lineage>
</organism>
<proteinExistence type="predicted"/>
<evidence type="ECO:0000313" key="2">
    <source>
        <dbReference type="EnsemblPlants" id="OMERI11G08290.1"/>
    </source>
</evidence>
<name>A0A0E0F4M1_9ORYZ</name>
<dbReference type="AlphaFoldDB" id="A0A0E0F4M1"/>
<dbReference type="HOGENOM" id="CLU_107349_0_0_1"/>
<reference evidence="2" key="1">
    <citation type="submission" date="2015-04" db="UniProtKB">
        <authorList>
            <consortium name="EnsemblPlants"/>
        </authorList>
    </citation>
    <scope>IDENTIFICATION</scope>
</reference>
<feature type="compositionally biased region" description="Polar residues" evidence="1">
    <location>
        <begin position="1"/>
        <end position="11"/>
    </location>
</feature>
<accession>A0A0E0F4M1</accession>
<protein>
    <submittedName>
        <fullName evidence="2">Uncharacterized protein</fullName>
    </submittedName>
</protein>
<sequence>MISSHAPTTQTGGRGSRSRAVAVEPEATDGRLLAPQEPKMNRSRLQACFATSWLSGSKISTTLLPFLLSGKLAFTQLSTVIEFMPPRITRYLLSCRKERSFLVISVSSPSDDSQHECALPNTSLPQYGNESLLWSLFMRKEMILQCPQVTIKSHQIVPYRFAWCSQLSICARFSNHGNPGPLDRPAVIVTGAIVRDDGSHPGAVLPPLLRDGAEVAWEHANYQGL</sequence>
<dbReference type="Proteomes" id="UP000008021">
    <property type="component" value="Chromosome 11"/>
</dbReference>
<dbReference type="Gramene" id="OMERI11G08290.1">
    <property type="protein sequence ID" value="OMERI11G08290.1"/>
    <property type="gene ID" value="OMERI11G08290"/>
</dbReference>